<dbReference type="EMBL" id="JBHSFV010000013">
    <property type="protein sequence ID" value="MFC4635896.1"/>
    <property type="molecule type" value="Genomic_DNA"/>
</dbReference>
<name>A0ABV9I2H6_9FLAO</name>
<accession>A0ABV9I2H6</accession>
<evidence type="ECO:0000313" key="1">
    <source>
        <dbReference type="EMBL" id="MFC4635896.1"/>
    </source>
</evidence>
<protein>
    <submittedName>
        <fullName evidence="1">Uncharacterized protein</fullName>
    </submittedName>
</protein>
<sequence length="73" mass="8566">MNKIFIGQAKYKNLAVFKYTFPCFNTINVYTAFAKAYKEYCPLDQQMPLYPYPLTFTIEILGSSFSFFSETLF</sequence>
<keyword evidence="2" id="KW-1185">Reference proteome</keyword>
<dbReference type="Proteomes" id="UP001596043">
    <property type="component" value="Unassembled WGS sequence"/>
</dbReference>
<gene>
    <name evidence="1" type="ORF">ACFO3O_18440</name>
</gene>
<reference evidence="2" key="1">
    <citation type="journal article" date="2019" name="Int. J. Syst. Evol. Microbiol.">
        <title>The Global Catalogue of Microorganisms (GCM) 10K type strain sequencing project: providing services to taxonomists for standard genome sequencing and annotation.</title>
        <authorList>
            <consortium name="The Broad Institute Genomics Platform"/>
            <consortium name="The Broad Institute Genome Sequencing Center for Infectious Disease"/>
            <person name="Wu L."/>
            <person name="Ma J."/>
        </authorList>
    </citation>
    <scope>NUCLEOTIDE SEQUENCE [LARGE SCALE GENOMIC DNA]</scope>
    <source>
        <strain evidence="2">YJ-61-S</strain>
    </source>
</reference>
<comment type="caution">
    <text evidence="1">The sequence shown here is derived from an EMBL/GenBank/DDBJ whole genome shotgun (WGS) entry which is preliminary data.</text>
</comment>
<proteinExistence type="predicted"/>
<evidence type="ECO:0000313" key="2">
    <source>
        <dbReference type="Proteomes" id="UP001596043"/>
    </source>
</evidence>
<organism evidence="1 2">
    <name type="scientific">Dokdonia ponticola</name>
    <dbReference type="NCBI Taxonomy" id="2041041"/>
    <lineage>
        <taxon>Bacteria</taxon>
        <taxon>Pseudomonadati</taxon>
        <taxon>Bacteroidota</taxon>
        <taxon>Flavobacteriia</taxon>
        <taxon>Flavobacteriales</taxon>
        <taxon>Flavobacteriaceae</taxon>
        <taxon>Dokdonia</taxon>
    </lineage>
</organism>
<dbReference type="RefSeq" id="WP_379981568.1">
    <property type="nucleotide sequence ID" value="NZ_JBHSFV010000013.1"/>
</dbReference>